<dbReference type="AlphaFoldDB" id="A0A0M9VX16"/>
<sequence>MASQDIRLRLVIRRHGVPEVKLVWPCACTDNFTVSRLLEQVNEVITLESGEWGLEDYAVELSDGKGGSFECLHFQPVGRILKDEDQVLIRSLLSDDLKCRRLSGRHQITADGSHLVDGVAFGRTRGRE</sequence>
<reference evidence="2 3" key="1">
    <citation type="submission" date="2015-07" db="EMBL/GenBank/DDBJ databases">
        <title>The genome of the fungus Escovopsis weberi, a specialized disease agent of ant agriculture.</title>
        <authorList>
            <person name="de Man T.J."/>
            <person name="Stajich J.E."/>
            <person name="Kubicek C.P."/>
            <person name="Chenthamara K."/>
            <person name="Atanasova L."/>
            <person name="Druzhinina I.S."/>
            <person name="Birnbaum S."/>
            <person name="Barribeau S.M."/>
            <person name="Teiling C."/>
            <person name="Suen G."/>
            <person name="Currie C."/>
            <person name="Gerardo N.M."/>
        </authorList>
    </citation>
    <scope>NUCLEOTIDE SEQUENCE [LARGE SCALE GENOMIC DNA]</scope>
</reference>
<dbReference type="InterPro" id="IPR055781">
    <property type="entry name" value="DUF7357"/>
</dbReference>
<dbReference type="OrthoDB" id="5368821at2759"/>
<organism evidence="2 3">
    <name type="scientific">Escovopsis weberi</name>
    <dbReference type="NCBI Taxonomy" id="150374"/>
    <lineage>
        <taxon>Eukaryota</taxon>
        <taxon>Fungi</taxon>
        <taxon>Dikarya</taxon>
        <taxon>Ascomycota</taxon>
        <taxon>Pezizomycotina</taxon>
        <taxon>Sordariomycetes</taxon>
        <taxon>Hypocreomycetidae</taxon>
        <taxon>Hypocreales</taxon>
        <taxon>Hypocreaceae</taxon>
        <taxon>Escovopsis</taxon>
    </lineage>
</organism>
<evidence type="ECO:0000259" key="1">
    <source>
        <dbReference type="Pfam" id="PF24054"/>
    </source>
</evidence>
<feature type="domain" description="DUF7357" evidence="1">
    <location>
        <begin position="6"/>
        <end position="127"/>
    </location>
</feature>
<dbReference type="STRING" id="150374.A0A0M9VX16"/>
<proteinExistence type="predicted"/>
<evidence type="ECO:0000313" key="3">
    <source>
        <dbReference type="Proteomes" id="UP000053831"/>
    </source>
</evidence>
<accession>A0A0M9VX16</accession>
<dbReference type="EMBL" id="LGSR01000002">
    <property type="protein sequence ID" value="KOS22673.1"/>
    <property type="molecule type" value="Genomic_DNA"/>
</dbReference>
<keyword evidence="3" id="KW-1185">Reference proteome</keyword>
<name>A0A0M9VX16_ESCWE</name>
<dbReference type="Pfam" id="PF24054">
    <property type="entry name" value="DUF7357"/>
    <property type="match status" value="1"/>
</dbReference>
<dbReference type="Proteomes" id="UP000053831">
    <property type="component" value="Unassembled WGS sequence"/>
</dbReference>
<comment type="caution">
    <text evidence="2">The sequence shown here is derived from an EMBL/GenBank/DDBJ whole genome shotgun (WGS) entry which is preliminary data.</text>
</comment>
<protein>
    <recommendedName>
        <fullName evidence="1">DUF7357 domain-containing protein</fullName>
    </recommendedName>
</protein>
<evidence type="ECO:0000313" key="2">
    <source>
        <dbReference type="EMBL" id="KOS22673.1"/>
    </source>
</evidence>
<gene>
    <name evidence="2" type="ORF">ESCO_003436</name>
</gene>